<sequence length="288" mass="33448">MQKATAKQENASYEIRIDQVVPAILYDGADIDVLWDGHEEAIRWYEDHMGWQVEQKENWKPDPRALHGKMTHMGNGVWLESVITDERLPYHYAERGTVNSSVRWCWKTQDIQHAHSKLRQNGIRTSEISNGPDGELYFDLWCTSEGARLTVHEDRTLLASGFHDSLIRIGVRNLEAAVEWYRRFVGMSTQVVHLDKGYALLQLGVNHKPGKTHTWILEQLSPDYFQGNVNSPIRPRCYIQNRDAFFAYHRFLRENGIQTGDFGGFVQRGYVKFHFYDPDGNRFNVGCF</sequence>
<gene>
    <name evidence="1" type="ORF">DQG23_26920</name>
</gene>
<comment type="caution">
    <text evidence="1">The sequence shown here is derived from an EMBL/GenBank/DDBJ whole genome shotgun (WGS) entry which is preliminary data.</text>
</comment>
<dbReference type="RefSeq" id="WP_113034119.1">
    <property type="nucleotide sequence ID" value="NZ_QMFB01000018.1"/>
</dbReference>
<dbReference type="Proteomes" id="UP000250369">
    <property type="component" value="Unassembled WGS sequence"/>
</dbReference>
<dbReference type="Gene3D" id="3.10.180.10">
    <property type="entry name" value="2,3-Dihydroxybiphenyl 1,2-Dioxygenase, domain 1"/>
    <property type="match status" value="2"/>
</dbReference>
<evidence type="ECO:0008006" key="3">
    <source>
        <dbReference type="Google" id="ProtNLM"/>
    </source>
</evidence>
<evidence type="ECO:0000313" key="1">
    <source>
        <dbReference type="EMBL" id="RAV17753.1"/>
    </source>
</evidence>
<proteinExistence type="predicted"/>
<protein>
    <recommendedName>
        <fullName evidence="3">VOC family protein</fullName>
    </recommendedName>
</protein>
<evidence type="ECO:0000313" key="2">
    <source>
        <dbReference type="Proteomes" id="UP000250369"/>
    </source>
</evidence>
<dbReference type="AlphaFoldDB" id="A0A329MGF7"/>
<dbReference type="InterPro" id="IPR029068">
    <property type="entry name" value="Glyas_Bleomycin-R_OHBP_Dase"/>
</dbReference>
<dbReference type="EMBL" id="QMFB01000018">
    <property type="protein sequence ID" value="RAV17753.1"/>
    <property type="molecule type" value="Genomic_DNA"/>
</dbReference>
<name>A0A329MGF7_9BACL</name>
<reference evidence="1 2" key="1">
    <citation type="journal article" date="2009" name="Int. J. Syst. Evol. Microbiol.">
        <title>Paenibacillus contaminans sp. nov., isolated from a contaminated laboratory plate.</title>
        <authorList>
            <person name="Chou J.H."/>
            <person name="Lee J.H."/>
            <person name="Lin M.C."/>
            <person name="Chang P.S."/>
            <person name="Arun A.B."/>
            <person name="Young C.C."/>
            <person name="Chen W.M."/>
        </authorList>
    </citation>
    <scope>NUCLEOTIDE SEQUENCE [LARGE SCALE GENOMIC DNA]</scope>
    <source>
        <strain evidence="1 2">CKOBP-6</strain>
    </source>
</reference>
<organism evidence="1 2">
    <name type="scientific">Paenibacillus contaminans</name>
    <dbReference type="NCBI Taxonomy" id="450362"/>
    <lineage>
        <taxon>Bacteria</taxon>
        <taxon>Bacillati</taxon>
        <taxon>Bacillota</taxon>
        <taxon>Bacilli</taxon>
        <taxon>Bacillales</taxon>
        <taxon>Paenibacillaceae</taxon>
        <taxon>Paenibacillus</taxon>
    </lineage>
</organism>
<dbReference type="OrthoDB" id="2797614at2"/>
<dbReference type="SUPFAM" id="SSF54593">
    <property type="entry name" value="Glyoxalase/Bleomycin resistance protein/Dihydroxybiphenyl dioxygenase"/>
    <property type="match status" value="1"/>
</dbReference>
<accession>A0A329MGF7</accession>
<dbReference type="CDD" id="cd06587">
    <property type="entry name" value="VOC"/>
    <property type="match status" value="1"/>
</dbReference>
<keyword evidence="2" id="KW-1185">Reference proteome</keyword>